<evidence type="ECO:0000313" key="2">
    <source>
        <dbReference type="Proteomes" id="UP001732700"/>
    </source>
</evidence>
<reference evidence="1" key="1">
    <citation type="submission" date="2021-05" db="EMBL/GenBank/DDBJ databases">
        <authorList>
            <person name="Scholz U."/>
            <person name="Mascher M."/>
            <person name="Fiebig A."/>
        </authorList>
    </citation>
    <scope>NUCLEOTIDE SEQUENCE [LARGE SCALE GENOMIC DNA]</scope>
</reference>
<dbReference type="Proteomes" id="UP001732700">
    <property type="component" value="Chromosome 4D"/>
</dbReference>
<accession>A0ACD5X693</accession>
<evidence type="ECO:0000313" key="1">
    <source>
        <dbReference type="EnsemblPlants" id="AVESA.00010b.r2.4DG0747380.1.CDS.1"/>
    </source>
</evidence>
<keyword evidence="2" id="KW-1185">Reference proteome</keyword>
<sequence>MARCSRALLLPLLLLACAIVRSSDGSRSPPGETQKPEEVISLVVHGASEPRRGGGGTPSTEDGATGHRTGADAASAGVGGGAGSDRGGRAVMPQQVQRTTVSLKLARRVLQGGAMADSAAGSSCRSHDARVTCPPPAGGVALSHVRP</sequence>
<protein>
    <submittedName>
        <fullName evidence="1">Uncharacterized protein</fullName>
    </submittedName>
</protein>
<dbReference type="EnsemblPlants" id="AVESA.00010b.r2.4DG0747380.1">
    <property type="protein sequence ID" value="AVESA.00010b.r2.4DG0747380.1.CDS.1"/>
    <property type="gene ID" value="AVESA.00010b.r2.4DG0747380"/>
</dbReference>
<reference evidence="1" key="2">
    <citation type="submission" date="2025-09" db="UniProtKB">
        <authorList>
            <consortium name="EnsemblPlants"/>
        </authorList>
    </citation>
    <scope>IDENTIFICATION</scope>
</reference>
<organism evidence="1 2">
    <name type="scientific">Avena sativa</name>
    <name type="common">Oat</name>
    <dbReference type="NCBI Taxonomy" id="4498"/>
    <lineage>
        <taxon>Eukaryota</taxon>
        <taxon>Viridiplantae</taxon>
        <taxon>Streptophyta</taxon>
        <taxon>Embryophyta</taxon>
        <taxon>Tracheophyta</taxon>
        <taxon>Spermatophyta</taxon>
        <taxon>Magnoliopsida</taxon>
        <taxon>Liliopsida</taxon>
        <taxon>Poales</taxon>
        <taxon>Poaceae</taxon>
        <taxon>BOP clade</taxon>
        <taxon>Pooideae</taxon>
        <taxon>Poodae</taxon>
        <taxon>Poeae</taxon>
        <taxon>Poeae Chloroplast Group 1 (Aveneae type)</taxon>
        <taxon>Aveninae</taxon>
        <taxon>Avena</taxon>
    </lineage>
</organism>
<name>A0ACD5X693_AVESA</name>
<proteinExistence type="predicted"/>